<organism evidence="1">
    <name type="scientific">marine sediment metagenome</name>
    <dbReference type="NCBI Taxonomy" id="412755"/>
    <lineage>
        <taxon>unclassified sequences</taxon>
        <taxon>metagenomes</taxon>
        <taxon>ecological metagenomes</taxon>
    </lineage>
</organism>
<protein>
    <submittedName>
        <fullName evidence="1">Uncharacterized protein</fullName>
    </submittedName>
</protein>
<feature type="non-terminal residue" evidence="1">
    <location>
        <position position="1"/>
    </location>
</feature>
<reference evidence="1" key="1">
    <citation type="journal article" date="2014" name="Front. Microbiol.">
        <title>High frequency of phylogenetically diverse reductive dehalogenase-homologous genes in deep subseafloor sedimentary metagenomes.</title>
        <authorList>
            <person name="Kawai M."/>
            <person name="Futagami T."/>
            <person name="Toyoda A."/>
            <person name="Takaki Y."/>
            <person name="Nishi S."/>
            <person name="Hori S."/>
            <person name="Arai W."/>
            <person name="Tsubouchi T."/>
            <person name="Morono Y."/>
            <person name="Uchiyama I."/>
            <person name="Ito T."/>
            <person name="Fujiyama A."/>
            <person name="Inagaki F."/>
            <person name="Takami H."/>
        </authorList>
    </citation>
    <scope>NUCLEOTIDE SEQUENCE</scope>
    <source>
        <strain evidence="1">Expedition CK06-06</strain>
    </source>
</reference>
<comment type="caution">
    <text evidence="1">The sequence shown here is derived from an EMBL/GenBank/DDBJ whole genome shotgun (WGS) entry which is preliminary data.</text>
</comment>
<dbReference type="EMBL" id="BART01008506">
    <property type="protein sequence ID" value="GAG54644.1"/>
    <property type="molecule type" value="Genomic_DNA"/>
</dbReference>
<evidence type="ECO:0000313" key="1">
    <source>
        <dbReference type="EMBL" id="GAG54644.1"/>
    </source>
</evidence>
<proteinExistence type="predicted"/>
<sequence>SSGQSCDTNFTSLTYGQGSFTITTYINDTLGNENYSSPVTFFVDSIFPEINITTPNNYTNSSDTGLDVKYIYTETNPDSCWWTEDRGTTNTTITCGDNLTSETWSEGDNTVIVYINDTLNSVNSSSILFTIDTTDPLVNLALPTNTTYTTPIAENNSIITYLNWTATDTNLESCWYSTNNSVNMSVSCGYNQTLGLDYGSYLITTCAKDIGSRITCDDVSATWNYIQQETSFTFNTTSQ</sequence>
<name>X0YF94_9ZZZZ</name>
<accession>X0YF94</accession>
<gene>
    <name evidence="1" type="ORF">S01H4_19115</name>
</gene>
<dbReference type="AlphaFoldDB" id="X0YF94"/>